<dbReference type="PANTHER" id="PTHR11439:SF503">
    <property type="entry name" value="CYSTEINE-RICH RLK (RECEPTOR-LIKE PROTEIN KINASE) 8"/>
    <property type="match status" value="1"/>
</dbReference>
<dbReference type="SUPFAM" id="SSF56672">
    <property type="entry name" value="DNA/RNA polymerases"/>
    <property type="match status" value="1"/>
</dbReference>
<organism evidence="4 5">
    <name type="scientific">Theobroma cacao</name>
    <name type="common">Cacao</name>
    <name type="synonym">Cocoa</name>
    <dbReference type="NCBI Taxonomy" id="3641"/>
    <lineage>
        <taxon>Eukaryota</taxon>
        <taxon>Viridiplantae</taxon>
        <taxon>Streptophyta</taxon>
        <taxon>Embryophyta</taxon>
        <taxon>Tracheophyta</taxon>
        <taxon>Spermatophyta</taxon>
        <taxon>Magnoliopsida</taxon>
        <taxon>eudicotyledons</taxon>
        <taxon>Gunneridae</taxon>
        <taxon>Pentapetalae</taxon>
        <taxon>rosids</taxon>
        <taxon>malvids</taxon>
        <taxon>Malvales</taxon>
        <taxon>Malvaceae</taxon>
        <taxon>Byttnerioideae</taxon>
        <taxon>Theobroma</taxon>
    </lineage>
</organism>
<dbReference type="CDD" id="cd09272">
    <property type="entry name" value="RNase_HI_RT_Ty1"/>
    <property type="match status" value="1"/>
</dbReference>
<keyword evidence="1" id="KW-0378">Hydrolase</keyword>
<gene>
    <name evidence="4" type="ORF">TCM_029092</name>
</gene>
<dbReference type="GO" id="GO:0016301">
    <property type="term" value="F:kinase activity"/>
    <property type="evidence" value="ECO:0007669"/>
    <property type="project" value="UniProtKB-KW"/>
</dbReference>
<dbReference type="AlphaFoldDB" id="A0A061GBG3"/>
<name>A0A061GBG3_THECC</name>
<dbReference type="Pfam" id="PF07727">
    <property type="entry name" value="RVT_2"/>
    <property type="match status" value="1"/>
</dbReference>
<feature type="domain" description="Retrovirus-related Pol polyprotein from transposon TNT 1-94-like beta-barrel" evidence="3">
    <location>
        <begin position="123"/>
        <end position="178"/>
    </location>
</feature>
<dbReference type="Pfam" id="PF22936">
    <property type="entry name" value="Pol_BBD"/>
    <property type="match status" value="1"/>
</dbReference>
<dbReference type="eggNOG" id="KOG0017">
    <property type="taxonomic scope" value="Eukaryota"/>
</dbReference>
<keyword evidence="5" id="KW-1185">Reference proteome</keyword>
<dbReference type="STRING" id="3641.A0A061GBG3"/>
<keyword evidence="1" id="KW-0645">Protease</keyword>
<evidence type="ECO:0000259" key="2">
    <source>
        <dbReference type="Pfam" id="PF07727"/>
    </source>
</evidence>
<dbReference type="GO" id="GO:0004190">
    <property type="term" value="F:aspartic-type endopeptidase activity"/>
    <property type="evidence" value="ECO:0007669"/>
    <property type="project" value="UniProtKB-KW"/>
</dbReference>
<protein>
    <submittedName>
        <fullName evidence="4">Cysteine-rich RLK (RECEPTOR-like protein kinase) 8</fullName>
    </submittedName>
</protein>
<dbReference type="Gramene" id="EOY27180">
    <property type="protein sequence ID" value="EOY27180"/>
    <property type="gene ID" value="TCM_029092"/>
</dbReference>
<dbReference type="Proteomes" id="UP000026915">
    <property type="component" value="Chromosome 6"/>
</dbReference>
<evidence type="ECO:0000313" key="5">
    <source>
        <dbReference type="Proteomes" id="UP000026915"/>
    </source>
</evidence>
<dbReference type="InterPro" id="IPR043502">
    <property type="entry name" value="DNA/RNA_pol_sf"/>
</dbReference>
<reference evidence="4 5" key="1">
    <citation type="journal article" date="2013" name="Genome Biol.">
        <title>The genome sequence of the most widely cultivated cacao type and its use to identify candidate genes regulating pod color.</title>
        <authorList>
            <person name="Motamayor J.C."/>
            <person name="Mockaitis K."/>
            <person name="Schmutz J."/>
            <person name="Haiminen N."/>
            <person name="Iii D.L."/>
            <person name="Cornejo O."/>
            <person name="Findley S.D."/>
            <person name="Zheng P."/>
            <person name="Utro F."/>
            <person name="Royaert S."/>
            <person name="Saski C."/>
            <person name="Jenkins J."/>
            <person name="Podicheti R."/>
            <person name="Zhao M."/>
            <person name="Scheffler B.E."/>
            <person name="Stack J.C."/>
            <person name="Feltus F.A."/>
            <person name="Mustiga G.M."/>
            <person name="Amores F."/>
            <person name="Phillips W."/>
            <person name="Marelli J.P."/>
            <person name="May G.D."/>
            <person name="Shapiro H."/>
            <person name="Ma J."/>
            <person name="Bustamante C.D."/>
            <person name="Schnell R.J."/>
            <person name="Main D."/>
            <person name="Gilbert D."/>
            <person name="Parida L."/>
            <person name="Kuhn D.N."/>
        </authorList>
    </citation>
    <scope>NUCLEOTIDE SEQUENCE [LARGE SCALE GENOMIC DNA]</scope>
    <source>
        <strain evidence="5">cv. Matina 1-6</strain>
    </source>
</reference>
<evidence type="ECO:0000313" key="4">
    <source>
        <dbReference type="EMBL" id="EOY27180.1"/>
    </source>
</evidence>
<dbReference type="Pfam" id="PF14223">
    <property type="entry name" value="Retrotran_gag_2"/>
    <property type="match status" value="1"/>
</dbReference>
<dbReference type="InterPro" id="IPR013103">
    <property type="entry name" value="RVT_2"/>
</dbReference>
<evidence type="ECO:0000256" key="1">
    <source>
        <dbReference type="ARBA" id="ARBA00022750"/>
    </source>
</evidence>
<accession>A0A061GBG3</accession>
<keyword evidence="4" id="KW-0418">Kinase</keyword>
<dbReference type="EMBL" id="CM001884">
    <property type="protein sequence ID" value="EOY27180.1"/>
    <property type="molecule type" value="Genomic_DNA"/>
</dbReference>
<keyword evidence="4" id="KW-0808">Transferase</keyword>
<dbReference type="HOGENOM" id="CLU_001650_5_1_1"/>
<dbReference type="OMA" id="QLTESHY"/>
<feature type="domain" description="Reverse transcriptase Ty1/copia-type" evidence="2">
    <location>
        <begin position="325"/>
        <end position="569"/>
    </location>
</feature>
<keyword evidence="1" id="KW-0064">Aspartyl protease</keyword>
<evidence type="ECO:0000259" key="3">
    <source>
        <dbReference type="Pfam" id="PF22936"/>
    </source>
</evidence>
<proteinExistence type="predicted"/>
<dbReference type="InterPro" id="IPR054722">
    <property type="entry name" value="PolX-like_BBD"/>
</dbReference>
<sequence length="691" mass="80065">MQALNLQRKFEMLRMKEKEIVQEFSEKLMKLVNQLRLFGEELTKKHVANKVLVSLPKKFDSKISSLEESRDIARLTLSELINALEAREQRKAFREEDYTDSAFVARTRNLKLGNNSYKRNRSFKAKVKIGNGVFLERVGTGTVAMETDLGYKYITNVYLVPDANQNLLNVGQLTESHYALLFKDRFCTILDPKRDEVLTIEMKNKCYSIDRKHTEHKAFVSSIVDSKLWHRRDIRFDEQSWWNWDKLVFESFGSFSQTSVDEQCETDNDEDIKAEHLAVKGTRSLQDIYSRCNMEVVKPTCYYEAAKDARWLKAMEQEMQMIEKNGTWILVDKPVDQHIIGVKWIYKTKLNADGIVNKFKARLVVKGYSQIYGIDYCETFAPIARHDTIRLLSALAAREGWKILHLYVKSTFLNGYVSEDIYIQKPEGFIKPGTERKVYKLVKALYGLKQAPRAWYDRFDPFLIAEGFVRSLNEHTLYVYKSAKTVVVIISLYVYDLLIIGLDDTAVTECKSKLIAEFEMTDLGEMHYSLGMQFIQHSEFICIHQGKYATELLKRFHMENSKAVETPLAANCKLRMMELLRLQLLNTEIHFSTAKRVLRYVKGTVNYGLKFEKKDSGNMIGYCDSDWARSLDDARSARGYCFSFGSAIFSWNSKKQEVVAQFSTESKYILAATIANQAIWIRKILGDLGFE</sequence>
<dbReference type="PANTHER" id="PTHR11439">
    <property type="entry name" value="GAG-POL-RELATED RETROTRANSPOSON"/>
    <property type="match status" value="1"/>
</dbReference>
<dbReference type="InParanoid" id="A0A061GBG3"/>